<reference evidence="1" key="3">
    <citation type="submission" date="2023-05" db="EMBL/GenBank/DDBJ databases">
        <authorList>
            <person name="Smith C.H."/>
        </authorList>
    </citation>
    <scope>NUCLEOTIDE SEQUENCE</scope>
    <source>
        <strain evidence="1">CHS0354</strain>
        <tissue evidence="1">Mantle</tissue>
    </source>
</reference>
<name>A0AAE0VVC1_9BIVA</name>
<dbReference type="EMBL" id="JAEAOA010002316">
    <property type="protein sequence ID" value="KAK3590567.1"/>
    <property type="molecule type" value="Genomic_DNA"/>
</dbReference>
<keyword evidence="2" id="KW-1185">Reference proteome</keyword>
<accession>A0AAE0VVC1</accession>
<reference evidence="1" key="2">
    <citation type="journal article" date="2021" name="Genome Biol. Evol.">
        <title>Developing a high-quality reference genome for a parasitic bivalve with doubly uniparental inheritance (Bivalvia: Unionida).</title>
        <authorList>
            <person name="Smith C.H."/>
        </authorList>
    </citation>
    <scope>NUCLEOTIDE SEQUENCE</scope>
    <source>
        <strain evidence="1">CHS0354</strain>
        <tissue evidence="1">Mantle</tissue>
    </source>
</reference>
<sequence>MATNESSQLQESAKHAYFSPYLNARLTTRKRSQTRFLPKRDSVENHSDCLAIQGLKLIAASEDKYKPVIQSENRRRWRNLVRVCRIPLDTMLRICLCWVQDPQRKRGRLHGDRAKNS</sequence>
<protein>
    <submittedName>
        <fullName evidence="1">Uncharacterized protein</fullName>
    </submittedName>
</protein>
<comment type="caution">
    <text evidence="1">The sequence shown here is derived from an EMBL/GenBank/DDBJ whole genome shotgun (WGS) entry which is preliminary data.</text>
</comment>
<evidence type="ECO:0000313" key="1">
    <source>
        <dbReference type="EMBL" id="KAK3590567.1"/>
    </source>
</evidence>
<evidence type="ECO:0000313" key="2">
    <source>
        <dbReference type="Proteomes" id="UP001195483"/>
    </source>
</evidence>
<dbReference type="AlphaFoldDB" id="A0AAE0VVC1"/>
<proteinExistence type="predicted"/>
<organism evidence="1 2">
    <name type="scientific">Potamilus streckersoni</name>
    <dbReference type="NCBI Taxonomy" id="2493646"/>
    <lineage>
        <taxon>Eukaryota</taxon>
        <taxon>Metazoa</taxon>
        <taxon>Spiralia</taxon>
        <taxon>Lophotrochozoa</taxon>
        <taxon>Mollusca</taxon>
        <taxon>Bivalvia</taxon>
        <taxon>Autobranchia</taxon>
        <taxon>Heteroconchia</taxon>
        <taxon>Palaeoheterodonta</taxon>
        <taxon>Unionida</taxon>
        <taxon>Unionoidea</taxon>
        <taxon>Unionidae</taxon>
        <taxon>Ambleminae</taxon>
        <taxon>Lampsilini</taxon>
        <taxon>Potamilus</taxon>
    </lineage>
</organism>
<dbReference type="Proteomes" id="UP001195483">
    <property type="component" value="Unassembled WGS sequence"/>
</dbReference>
<reference evidence="1" key="1">
    <citation type="journal article" date="2021" name="Genome Biol. Evol.">
        <title>A High-Quality Reference Genome for a Parasitic Bivalve with Doubly Uniparental Inheritance (Bivalvia: Unionida).</title>
        <authorList>
            <person name="Smith C.H."/>
        </authorList>
    </citation>
    <scope>NUCLEOTIDE SEQUENCE</scope>
    <source>
        <strain evidence="1">CHS0354</strain>
    </source>
</reference>
<gene>
    <name evidence="1" type="ORF">CHS0354_039697</name>
</gene>